<dbReference type="Proteomes" id="UP001497623">
    <property type="component" value="Unassembled WGS sequence"/>
</dbReference>
<dbReference type="AlphaFoldDB" id="A0AAV2SQU3"/>
<dbReference type="EMBL" id="CAXKWB010126992">
    <property type="protein sequence ID" value="CAL4240264.1"/>
    <property type="molecule type" value="Genomic_DNA"/>
</dbReference>
<comment type="caution">
    <text evidence="7">The sequence shown here is derived from an EMBL/GenBank/DDBJ whole genome shotgun (WGS) entry which is preliminary data.</text>
</comment>
<evidence type="ECO:0000256" key="1">
    <source>
        <dbReference type="ARBA" id="ARBA00022723"/>
    </source>
</evidence>
<dbReference type="GO" id="GO:0000981">
    <property type="term" value="F:DNA-binding transcription factor activity, RNA polymerase II-specific"/>
    <property type="evidence" value="ECO:0007669"/>
    <property type="project" value="TreeGrafter"/>
</dbReference>
<dbReference type="PROSITE" id="PS50157">
    <property type="entry name" value="ZINC_FINGER_C2H2_2"/>
    <property type="match status" value="3"/>
</dbReference>
<name>A0AAV2SQU3_MEGNR</name>
<feature type="domain" description="C2H2-type" evidence="6">
    <location>
        <begin position="322"/>
        <end position="342"/>
    </location>
</feature>
<dbReference type="InterPro" id="IPR013087">
    <property type="entry name" value="Znf_C2H2_type"/>
</dbReference>
<dbReference type="InterPro" id="IPR036236">
    <property type="entry name" value="Znf_C2H2_sf"/>
</dbReference>
<feature type="domain" description="C2H2-type" evidence="6">
    <location>
        <begin position="273"/>
        <end position="300"/>
    </location>
</feature>
<evidence type="ECO:0000313" key="7">
    <source>
        <dbReference type="EMBL" id="CAL4240264.1"/>
    </source>
</evidence>
<keyword evidence="1" id="KW-0479">Metal-binding</keyword>
<dbReference type="GO" id="GO:0008270">
    <property type="term" value="F:zinc ion binding"/>
    <property type="evidence" value="ECO:0007669"/>
    <property type="project" value="UniProtKB-KW"/>
</dbReference>
<dbReference type="Pfam" id="PF00096">
    <property type="entry name" value="zf-C2H2"/>
    <property type="match status" value="2"/>
</dbReference>
<gene>
    <name evidence="7" type="ORF">MNOR_LOCUS40580</name>
</gene>
<keyword evidence="4" id="KW-0862">Zinc</keyword>
<dbReference type="PANTHER" id="PTHR24379">
    <property type="entry name" value="KRAB AND ZINC FINGER DOMAIN-CONTAINING"/>
    <property type="match status" value="1"/>
</dbReference>
<accession>A0AAV2SQU3</accession>
<reference evidence="7 8" key="1">
    <citation type="submission" date="2024-05" db="EMBL/GenBank/DDBJ databases">
        <authorList>
            <person name="Wallberg A."/>
        </authorList>
    </citation>
    <scope>NUCLEOTIDE SEQUENCE [LARGE SCALE GENOMIC DNA]</scope>
</reference>
<evidence type="ECO:0000259" key="6">
    <source>
        <dbReference type="PROSITE" id="PS50157"/>
    </source>
</evidence>
<dbReference type="PROSITE" id="PS00028">
    <property type="entry name" value="ZINC_FINGER_C2H2_1"/>
    <property type="match status" value="4"/>
</dbReference>
<organism evidence="7 8">
    <name type="scientific">Meganyctiphanes norvegica</name>
    <name type="common">Northern krill</name>
    <name type="synonym">Thysanopoda norvegica</name>
    <dbReference type="NCBI Taxonomy" id="48144"/>
    <lineage>
        <taxon>Eukaryota</taxon>
        <taxon>Metazoa</taxon>
        <taxon>Ecdysozoa</taxon>
        <taxon>Arthropoda</taxon>
        <taxon>Crustacea</taxon>
        <taxon>Multicrustacea</taxon>
        <taxon>Malacostraca</taxon>
        <taxon>Eumalacostraca</taxon>
        <taxon>Eucarida</taxon>
        <taxon>Euphausiacea</taxon>
        <taxon>Euphausiidae</taxon>
        <taxon>Meganyctiphanes</taxon>
    </lineage>
</organism>
<sequence length="413" mass="48190">KERKVFTTWNNIKVKEEISSDEEIIICKESKQEVCNEVESSSLCIQEEWSYASDSLQRIGNKPENSDISLQTKGNKTENTHISNVDKNSNVSDRIQMNKDCETDNHNSYNQEGKLNASSDWETIQLGRESESIEDDLDLCNIAVKIIEDGDSEDETTKLATSKEENDEYSDSDIEILSDYSDVEILGAPEKNVTVVDLIDVTEKEENIRKVTKNIKKTKKKHKVKVSSQALFNCTLCNFSYKSKYSLEYHYLRMHSKSTSDNKKLILKEYNQYACKDCDKVFPQKFSLDAHKITHNHKCAECYENFKTVEKYEEHFRKYHPFQCLECEKKFTSVELLKKHYKEKCQKDIEAVIACSLCFKTFINGIVYQKHMQEHLYLSMNCEFCGHSCSSKMEYQKHLKTHAKLYFDENFDL</sequence>
<keyword evidence="8" id="KW-1185">Reference proteome</keyword>
<dbReference type="Gene3D" id="3.30.160.60">
    <property type="entry name" value="Classic Zinc Finger"/>
    <property type="match status" value="2"/>
</dbReference>
<feature type="domain" description="C2H2-type" evidence="6">
    <location>
        <begin position="232"/>
        <end position="260"/>
    </location>
</feature>
<dbReference type="SMART" id="SM00355">
    <property type="entry name" value="ZnF_C2H2"/>
    <property type="match status" value="6"/>
</dbReference>
<evidence type="ECO:0000256" key="5">
    <source>
        <dbReference type="PROSITE-ProRule" id="PRU00042"/>
    </source>
</evidence>
<evidence type="ECO:0000313" key="8">
    <source>
        <dbReference type="Proteomes" id="UP001497623"/>
    </source>
</evidence>
<dbReference type="PANTHER" id="PTHR24379:SF127">
    <property type="entry name" value="BLOODY FINGERS-RELATED"/>
    <property type="match status" value="1"/>
</dbReference>
<feature type="non-terminal residue" evidence="7">
    <location>
        <position position="1"/>
    </location>
</feature>
<protein>
    <recommendedName>
        <fullName evidence="6">C2H2-type domain-containing protein</fullName>
    </recommendedName>
</protein>
<evidence type="ECO:0000256" key="4">
    <source>
        <dbReference type="ARBA" id="ARBA00022833"/>
    </source>
</evidence>
<proteinExistence type="predicted"/>
<keyword evidence="2" id="KW-0677">Repeat</keyword>
<dbReference type="GO" id="GO:0000977">
    <property type="term" value="F:RNA polymerase II transcription regulatory region sequence-specific DNA binding"/>
    <property type="evidence" value="ECO:0007669"/>
    <property type="project" value="TreeGrafter"/>
</dbReference>
<evidence type="ECO:0000256" key="3">
    <source>
        <dbReference type="ARBA" id="ARBA00022771"/>
    </source>
</evidence>
<dbReference type="SUPFAM" id="SSF57667">
    <property type="entry name" value="beta-beta-alpha zinc fingers"/>
    <property type="match status" value="1"/>
</dbReference>
<evidence type="ECO:0000256" key="2">
    <source>
        <dbReference type="ARBA" id="ARBA00022737"/>
    </source>
</evidence>
<keyword evidence="3 5" id="KW-0863">Zinc-finger</keyword>
<dbReference type="GO" id="GO:0005634">
    <property type="term" value="C:nucleus"/>
    <property type="evidence" value="ECO:0007669"/>
    <property type="project" value="TreeGrafter"/>
</dbReference>